<organism evidence="2 3">
    <name type="scientific">Streptococcus oriscaviae</name>
    <dbReference type="NCBI Taxonomy" id="2781599"/>
    <lineage>
        <taxon>Bacteria</taxon>
        <taxon>Bacillati</taxon>
        <taxon>Bacillota</taxon>
        <taxon>Bacilli</taxon>
        <taxon>Lactobacillales</taxon>
        <taxon>Streptococcaceae</taxon>
        <taxon>Streptococcus</taxon>
    </lineage>
</organism>
<keyword evidence="1" id="KW-0472">Membrane</keyword>
<feature type="transmembrane region" description="Helical" evidence="1">
    <location>
        <begin position="252"/>
        <end position="273"/>
    </location>
</feature>
<gene>
    <name evidence="2" type="ORF">INT76_05675</name>
</gene>
<dbReference type="EMBL" id="CP073084">
    <property type="protein sequence ID" value="QUE53375.1"/>
    <property type="molecule type" value="Genomic_DNA"/>
</dbReference>
<evidence type="ECO:0000313" key="3">
    <source>
        <dbReference type="Proteomes" id="UP000677616"/>
    </source>
</evidence>
<feature type="transmembrane region" description="Helical" evidence="1">
    <location>
        <begin position="226"/>
        <end position="246"/>
    </location>
</feature>
<dbReference type="RefSeq" id="WP_212569569.1">
    <property type="nucleotide sequence ID" value="NZ_CP073084.1"/>
</dbReference>
<keyword evidence="1" id="KW-1133">Transmembrane helix</keyword>
<keyword evidence="3" id="KW-1185">Reference proteome</keyword>
<keyword evidence="1" id="KW-0812">Transmembrane</keyword>
<sequence>MKSISLLVLKKRWFLFLILLIMVFMTNLVFWNESTQLFRNFSSMERMRIEGEKGSYESYYIPVADENNFVAPMSLTERQKIYQAFSAFMDGNQKMYANKLSFIAHGEELRLVSQDELKDALLGEELEDYLFNDLLLPKGEKTEKLFHDLNAIGSSIGLRTMFSSYQINKDYFLNNFYFALGFSALILLFSFFVFQSLVKASMKICQNELRVLRVVGVGKRRLVKNYLCLFFLPVVLGVLVFILLVYTSSGTFIWTDFLSLSCINGLFYLSLFINVNRNMKEVFYD</sequence>
<dbReference type="Proteomes" id="UP000677616">
    <property type="component" value="Chromosome"/>
</dbReference>
<protein>
    <recommendedName>
        <fullName evidence="4">ABC transporter permease</fullName>
    </recommendedName>
</protein>
<accession>A0ABX7YI58</accession>
<evidence type="ECO:0008006" key="4">
    <source>
        <dbReference type="Google" id="ProtNLM"/>
    </source>
</evidence>
<evidence type="ECO:0000313" key="2">
    <source>
        <dbReference type="EMBL" id="QUE53375.1"/>
    </source>
</evidence>
<name>A0ABX7YI58_9STRE</name>
<evidence type="ECO:0000256" key="1">
    <source>
        <dbReference type="SAM" id="Phobius"/>
    </source>
</evidence>
<reference evidence="2 3" key="1">
    <citation type="submission" date="2021-04" db="EMBL/GenBank/DDBJ databases">
        <title>Complete genome sequence of a novel Streptococcus species.</title>
        <authorList>
            <person name="Teng J.L.L."/>
        </authorList>
    </citation>
    <scope>NUCLEOTIDE SEQUENCE [LARGE SCALE GENOMIC DNA]</scope>
    <source>
        <strain evidence="2 3">HKU75</strain>
    </source>
</reference>
<feature type="transmembrane region" description="Helical" evidence="1">
    <location>
        <begin position="176"/>
        <end position="194"/>
    </location>
</feature>
<proteinExistence type="predicted"/>
<feature type="transmembrane region" description="Helical" evidence="1">
    <location>
        <begin position="12"/>
        <end position="31"/>
    </location>
</feature>